<dbReference type="GO" id="GO:0050660">
    <property type="term" value="F:flavin adenine dinucleotide binding"/>
    <property type="evidence" value="ECO:0007669"/>
    <property type="project" value="TreeGrafter"/>
</dbReference>
<dbReference type="AlphaFoldDB" id="A0A931CP15"/>
<dbReference type="EMBL" id="JADNYM010000011">
    <property type="protein sequence ID" value="MBG0739730.1"/>
    <property type="molecule type" value="Genomic_DNA"/>
</dbReference>
<dbReference type="Pfam" id="PF02775">
    <property type="entry name" value="TPP_enzyme_C"/>
    <property type="match status" value="1"/>
</dbReference>
<feature type="domain" description="Thiamine pyrophosphate enzyme N-terminal TPP-binding" evidence="6">
    <location>
        <begin position="16"/>
        <end position="134"/>
    </location>
</feature>
<dbReference type="InterPro" id="IPR029035">
    <property type="entry name" value="DHS-like_NAD/FAD-binding_dom"/>
</dbReference>
<dbReference type="RefSeq" id="WP_196396671.1">
    <property type="nucleotide sequence ID" value="NZ_JADNYM010000011.1"/>
</dbReference>
<dbReference type="GO" id="GO:0030976">
    <property type="term" value="F:thiamine pyrophosphate binding"/>
    <property type="evidence" value="ECO:0007669"/>
    <property type="project" value="InterPro"/>
</dbReference>
<evidence type="ECO:0000256" key="1">
    <source>
        <dbReference type="ARBA" id="ARBA00007812"/>
    </source>
</evidence>
<evidence type="ECO:0000259" key="5">
    <source>
        <dbReference type="Pfam" id="PF02775"/>
    </source>
</evidence>
<dbReference type="PANTHER" id="PTHR18968:SF167">
    <property type="entry name" value="ACETOLACTATE SYNTHASE LARGE SUBUNIT ILVB2-RELATED"/>
    <property type="match status" value="1"/>
</dbReference>
<dbReference type="GO" id="GO:0009097">
    <property type="term" value="P:isoleucine biosynthetic process"/>
    <property type="evidence" value="ECO:0007669"/>
    <property type="project" value="TreeGrafter"/>
</dbReference>
<accession>A0A931CP15</accession>
<dbReference type="PANTHER" id="PTHR18968">
    <property type="entry name" value="THIAMINE PYROPHOSPHATE ENZYMES"/>
    <property type="match status" value="1"/>
</dbReference>
<feature type="domain" description="Thiamine pyrophosphate enzyme TPP-binding" evidence="5">
    <location>
        <begin position="409"/>
        <end position="551"/>
    </location>
</feature>
<dbReference type="GO" id="GO:0000287">
    <property type="term" value="F:magnesium ion binding"/>
    <property type="evidence" value="ECO:0007669"/>
    <property type="project" value="InterPro"/>
</dbReference>
<evidence type="ECO:0000313" key="8">
    <source>
        <dbReference type="Proteomes" id="UP000655366"/>
    </source>
</evidence>
<dbReference type="InterPro" id="IPR012001">
    <property type="entry name" value="Thiamin_PyroP_enz_TPP-bd_dom"/>
</dbReference>
<dbReference type="GO" id="GO:0003984">
    <property type="term" value="F:acetolactate synthase activity"/>
    <property type="evidence" value="ECO:0007669"/>
    <property type="project" value="TreeGrafter"/>
</dbReference>
<comment type="similarity">
    <text evidence="1 3">Belongs to the TPP enzyme family.</text>
</comment>
<dbReference type="SUPFAM" id="SSF52518">
    <property type="entry name" value="Thiamin diphosphate-binding fold (THDP-binding)"/>
    <property type="match status" value="2"/>
</dbReference>
<evidence type="ECO:0000256" key="3">
    <source>
        <dbReference type="RuleBase" id="RU362132"/>
    </source>
</evidence>
<name>A0A931CP15_9MICC</name>
<evidence type="ECO:0000256" key="2">
    <source>
        <dbReference type="ARBA" id="ARBA00023052"/>
    </source>
</evidence>
<dbReference type="InterPro" id="IPR029061">
    <property type="entry name" value="THDP-binding"/>
</dbReference>
<dbReference type="CDD" id="cd07035">
    <property type="entry name" value="TPP_PYR_POX_like"/>
    <property type="match status" value="1"/>
</dbReference>
<dbReference type="InterPro" id="IPR045229">
    <property type="entry name" value="TPP_enz"/>
</dbReference>
<dbReference type="GO" id="GO:0005948">
    <property type="term" value="C:acetolactate synthase complex"/>
    <property type="evidence" value="ECO:0007669"/>
    <property type="project" value="TreeGrafter"/>
</dbReference>
<organism evidence="7 8">
    <name type="scientific">Arthrobacter terrae</name>
    <dbReference type="NCBI Taxonomy" id="2935737"/>
    <lineage>
        <taxon>Bacteria</taxon>
        <taxon>Bacillati</taxon>
        <taxon>Actinomycetota</taxon>
        <taxon>Actinomycetes</taxon>
        <taxon>Micrococcales</taxon>
        <taxon>Micrococcaceae</taxon>
        <taxon>Arthrobacter</taxon>
    </lineage>
</organism>
<keyword evidence="2 3" id="KW-0786">Thiamine pyrophosphate</keyword>
<sequence>MTHQTAEHSTAVALRNGGDLVVETLAALGARTVFGIPGQHALGLFDALSRSPLHFVSSRVENNAAFAADGYSRATGEVGVLFLSTGPGALTALAGLQEANATGVPMIVVASQIPLEGLGARRKGMLHQLDDQKASAANVTKSQRLIQHASGIPSAIQDAWTEAVSSPQGPVWLEIPQNVLLDKIMVPRVEDALAEPFDNPPRVELIREAVSWLSAAQRPVIVAGGGTRRGKAEPWLLSIAEKLNAPVVCSPGGNGAFPWDHELSLQAWVEDRHVTEVLEDADVLIVVGSSLGEVTSNYFTLTPRGRIIQIDAEPRVLESNRPALGIRADAGQALRALDSALNDALSGAGGNGAHWHAKTPQELVKETLAKVQARLDEQDLGLERTFMADIRSAVPDDMQTFWDMTIAAYWGWSCWDAREGEFHSAQGAGGLGYGYPAAIGGALGLQFQGKADRVLAVSGDGSSMYSIAELATARQHNAPVTWLIVDDGGYGILREYMVDAFGKATHTELARPDFVKLAESFGVPARRVAPADVGDALKAAFAGDGPNVVVVDTLLKMFGPTHLGI</sequence>
<protein>
    <submittedName>
        <fullName evidence="7">Thiamine pyrophosphate-binding protein</fullName>
    </submittedName>
</protein>
<dbReference type="Gene3D" id="3.40.50.970">
    <property type="match status" value="2"/>
</dbReference>
<keyword evidence="8" id="KW-1185">Reference proteome</keyword>
<comment type="caution">
    <text evidence="7">The sequence shown here is derived from an EMBL/GenBank/DDBJ whole genome shotgun (WGS) entry which is preliminary data.</text>
</comment>
<evidence type="ECO:0000259" key="4">
    <source>
        <dbReference type="Pfam" id="PF00205"/>
    </source>
</evidence>
<evidence type="ECO:0000313" key="7">
    <source>
        <dbReference type="EMBL" id="MBG0739730.1"/>
    </source>
</evidence>
<dbReference type="CDD" id="cd00568">
    <property type="entry name" value="TPP_enzymes"/>
    <property type="match status" value="1"/>
</dbReference>
<evidence type="ECO:0000259" key="6">
    <source>
        <dbReference type="Pfam" id="PF02776"/>
    </source>
</evidence>
<dbReference type="Proteomes" id="UP000655366">
    <property type="component" value="Unassembled WGS sequence"/>
</dbReference>
<dbReference type="Pfam" id="PF00205">
    <property type="entry name" value="TPP_enzyme_M"/>
    <property type="match status" value="1"/>
</dbReference>
<reference evidence="7 8" key="1">
    <citation type="submission" date="2020-11" db="EMBL/GenBank/DDBJ databases">
        <title>Arthrobacter antarcticus sp. nov., isolated from Antarctic Soil.</title>
        <authorList>
            <person name="Li J."/>
        </authorList>
    </citation>
    <scope>NUCLEOTIDE SEQUENCE [LARGE SCALE GENOMIC DNA]</scope>
    <source>
        <strain evidence="7 8">Z1-20</strain>
    </source>
</reference>
<feature type="domain" description="Thiamine pyrophosphate enzyme central" evidence="4">
    <location>
        <begin position="206"/>
        <end position="337"/>
    </location>
</feature>
<gene>
    <name evidence="7" type="ORF">IV500_10065</name>
</gene>
<dbReference type="GO" id="GO:0009099">
    <property type="term" value="P:L-valine biosynthetic process"/>
    <property type="evidence" value="ECO:0007669"/>
    <property type="project" value="TreeGrafter"/>
</dbReference>
<dbReference type="SUPFAM" id="SSF52467">
    <property type="entry name" value="DHS-like NAD/FAD-binding domain"/>
    <property type="match status" value="1"/>
</dbReference>
<dbReference type="InterPro" id="IPR012000">
    <property type="entry name" value="Thiamin_PyroP_enz_cen_dom"/>
</dbReference>
<dbReference type="InterPro" id="IPR011766">
    <property type="entry name" value="TPP_enzyme_TPP-bd"/>
</dbReference>
<dbReference type="Gene3D" id="3.40.50.1220">
    <property type="entry name" value="TPP-binding domain"/>
    <property type="match status" value="1"/>
</dbReference>
<proteinExistence type="inferred from homology"/>
<dbReference type="Pfam" id="PF02776">
    <property type="entry name" value="TPP_enzyme_N"/>
    <property type="match status" value="1"/>
</dbReference>